<dbReference type="SUPFAM" id="SSF57903">
    <property type="entry name" value="FYVE/PHD zinc finger"/>
    <property type="match status" value="1"/>
</dbReference>
<reference evidence="1 2" key="1">
    <citation type="journal article" date="2014" name="Nat. Commun.">
        <title>Molecular traces of alternative social organization in a termite genome.</title>
        <authorList>
            <person name="Terrapon N."/>
            <person name="Li C."/>
            <person name="Robertson H.M."/>
            <person name="Ji L."/>
            <person name="Meng X."/>
            <person name="Booth W."/>
            <person name="Chen Z."/>
            <person name="Childers C.P."/>
            <person name="Glastad K.M."/>
            <person name="Gokhale K."/>
            <person name="Gowin J."/>
            <person name="Gronenberg W."/>
            <person name="Hermansen R.A."/>
            <person name="Hu H."/>
            <person name="Hunt B.G."/>
            <person name="Huylmans A.K."/>
            <person name="Khalil S.M."/>
            <person name="Mitchell R.D."/>
            <person name="Munoz-Torres M.C."/>
            <person name="Mustard J.A."/>
            <person name="Pan H."/>
            <person name="Reese J.T."/>
            <person name="Scharf M.E."/>
            <person name="Sun F."/>
            <person name="Vogel H."/>
            <person name="Xiao J."/>
            <person name="Yang W."/>
            <person name="Yang Z."/>
            <person name="Yang Z."/>
            <person name="Zhou J."/>
            <person name="Zhu J."/>
            <person name="Brent C.S."/>
            <person name="Elsik C.G."/>
            <person name="Goodisman M.A."/>
            <person name="Liberles D.A."/>
            <person name="Roe R.M."/>
            <person name="Vargo E.L."/>
            <person name="Vilcinskas A."/>
            <person name="Wang J."/>
            <person name="Bornberg-Bauer E."/>
            <person name="Korb J."/>
            <person name="Zhang G."/>
            <person name="Liebig J."/>
        </authorList>
    </citation>
    <scope>NUCLEOTIDE SEQUENCE [LARGE SCALE GENOMIC DNA]</scope>
    <source>
        <tissue evidence="1">Whole organism</tissue>
    </source>
</reference>
<name>A0A067RA32_ZOONE</name>
<dbReference type="GO" id="GO:0045944">
    <property type="term" value="P:positive regulation of transcription by RNA polymerase II"/>
    <property type="evidence" value="ECO:0007669"/>
    <property type="project" value="TreeGrafter"/>
</dbReference>
<evidence type="ECO:0000313" key="1">
    <source>
        <dbReference type="EMBL" id="KDR20585.1"/>
    </source>
</evidence>
<protein>
    <submittedName>
        <fullName evidence="1">Uncharacterized protein</fullName>
    </submittedName>
</protein>
<sequence>MSLNCRVCVGIQVPPDENEDWYCRVCIVKKQENIADKKKKSRKKKTVT</sequence>
<dbReference type="InParanoid" id="A0A067RA32"/>
<dbReference type="EMBL" id="KK852597">
    <property type="protein sequence ID" value="KDR20585.1"/>
    <property type="molecule type" value="Genomic_DNA"/>
</dbReference>
<proteinExistence type="predicted"/>
<organism evidence="1 2">
    <name type="scientific">Zootermopsis nevadensis</name>
    <name type="common">Dampwood termite</name>
    <dbReference type="NCBI Taxonomy" id="136037"/>
    <lineage>
        <taxon>Eukaryota</taxon>
        <taxon>Metazoa</taxon>
        <taxon>Ecdysozoa</taxon>
        <taxon>Arthropoda</taxon>
        <taxon>Hexapoda</taxon>
        <taxon>Insecta</taxon>
        <taxon>Pterygota</taxon>
        <taxon>Neoptera</taxon>
        <taxon>Polyneoptera</taxon>
        <taxon>Dictyoptera</taxon>
        <taxon>Blattodea</taxon>
        <taxon>Blattoidea</taxon>
        <taxon>Termitoidae</taxon>
        <taxon>Termopsidae</taxon>
        <taxon>Zootermopsis</taxon>
    </lineage>
</organism>
<dbReference type="Proteomes" id="UP000027135">
    <property type="component" value="Unassembled WGS sequence"/>
</dbReference>
<accession>A0A067RA32</accession>
<dbReference type="PANTHER" id="PTHR46452:SF1">
    <property type="entry name" value="TRANSCRIPTION INITIATION FACTOR TFIID SUBUNIT 3"/>
    <property type="match status" value="1"/>
</dbReference>
<dbReference type="InterPro" id="IPR011011">
    <property type="entry name" value="Znf_FYVE_PHD"/>
</dbReference>
<dbReference type="STRING" id="136037.A0A067RA32"/>
<dbReference type="GO" id="GO:0002039">
    <property type="term" value="F:p53 binding"/>
    <property type="evidence" value="ECO:0007669"/>
    <property type="project" value="TreeGrafter"/>
</dbReference>
<dbReference type="AlphaFoldDB" id="A0A067RA32"/>
<gene>
    <name evidence="1" type="ORF">L798_04605</name>
</gene>
<dbReference type="PANTHER" id="PTHR46452">
    <property type="entry name" value="TRANSCRIPTION INITIATION FACTOR TFIID SUBUNIT 3"/>
    <property type="match status" value="1"/>
</dbReference>
<dbReference type="GO" id="GO:0005669">
    <property type="term" value="C:transcription factor TFIID complex"/>
    <property type="evidence" value="ECO:0007669"/>
    <property type="project" value="TreeGrafter"/>
</dbReference>
<keyword evidence="2" id="KW-1185">Reference proteome</keyword>
<evidence type="ECO:0000313" key="2">
    <source>
        <dbReference type="Proteomes" id="UP000027135"/>
    </source>
</evidence>